<dbReference type="SUPFAM" id="SSF52540">
    <property type="entry name" value="P-loop containing nucleoside triphosphate hydrolases"/>
    <property type="match status" value="1"/>
</dbReference>
<dbReference type="OrthoDB" id="193997at2"/>
<gene>
    <name evidence="1" type="ORF">IE4771_CH00922</name>
</gene>
<dbReference type="AlphaFoldDB" id="A0A060I3P9"/>
<evidence type="ECO:0008006" key="3">
    <source>
        <dbReference type="Google" id="ProtNLM"/>
    </source>
</evidence>
<dbReference type="KEGG" id="rei:IE4771_CH00922"/>
<dbReference type="Gene3D" id="3.40.50.300">
    <property type="entry name" value="P-loop containing nucleotide triphosphate hydrolases"/>
    <property type="match status" value="1"/>
</dbReference>
<protein>
    <recommendedName>
        <fullName evidence="3">Nucleoside kinase</fullName>
    </recommendedName>
</protein>
<dbReference type="Proteomes" id="UP000027180">
    <property type="component" value="Chromosome"/>
</dbReference>
<accession>A0A060I3P9</accession>
<evidence type="ECO:0000313" key="2">
    <source>
        <dbReference type="Proteomes" id="UP000027180"/>
    </source>
</evidence>
<evidence type="ECO:0000313" key="1">
    <source>
        <dbReference type="EMBL" id="AIC26076.1"/>
    </source>
</evidence>
<dbReference type="RefSeq" id="WP_038687195.1">
    <property type="nucleotide sequence ID" value="NZ_CP006986.1"/>
</dbReference>
<name>A0A060I3P9_RHIET</name>
<sequence length="183" mass="19869">MTQKPASRIVHINGWPGTGKLTVGRLLAKGLGARLIDNHMLLNPAEALFARGNPLHASLREQIRRAVFDHAARADPAESFVFTDALSDDADDSAMFSWYLDLAAARGADLVAVLLDCAPEENARRLISPGRSEALKLTDTAKLKQLRANYKLLRGLAEHTVVIDTTELSPEETAARILAHLGV</sequence>
<organism evidence="1 2">
    <name type="scientific">Rhizobium etli bv. mimosae str. IE4771</name>
    <dbReference type="NCBI Taxonomy" id="1432050"/>
    <lineage>
        <taxon>Bacteria</taxon>
        <taxon>Pseudomonadati</taxon>
        <taxon>Pseudomonadota</taxon>
        <taxon>Alphaproteobacteria</taxon>
        <taxon>Hyphomicrobiales</taxon>
        <taxon>Rhizobiaceae</taxon>
        <taxon>Rhizobium/Agrobacterium group</taxon>
        <taxon>Rhizobium</taxon>
    </lineage>
</organism>
<dbReference type="InterPro" id="IPR027417">
    <property type="entry name" value="P-loop_NTPase"/>
</dbReference>
<reference evidence="1 2" key="1">
    <citation type="submission" date="2013-12" db="EMBL/GenBank/DDBJ databases">
        <title>Complete genome sequence of Rhizobium etli bv. mimosae IE4771.</title>
        <authorList>
            <person name="Bustos P."/>
            <person name="Santamaria R.I."/>
            <person name="Lozano L."/>
            <person name="Ormeno-Orrillo E."/>
            <person name="Rogel M.A."/>
            <person name="Romero D."/>
            <person name="Cevallos M.A."/>
            <person name="Martinez-Romero E."/>
            <person name="Gonzalez V."/>
        </authorList>
    </citation>
    <scope>NUCLEOTIDE SEQUENCE [LARGE SCALE GENOMIC DNA]</scope>
    <source>
        <strain evidence="1 2">IE4771</strain>
    </source>
</reference>
<dbReference type="EMBL" id="CP006986">
    <property type="protein sequence ID" value="AIC26076.1"/>
    <property type="molecule type" value="Genomic_DNA"/>
</dbReference>
<dbReference type="HOGENOM" id="CLU_092496_1_0_5"/>
<proteinExistence type="predicted"/>